<organism evidence="5">
    <name type="scientific">Triticum aestivum</name>
    <name type="common">Wheat</name>
    <dbReference type="NCBI Taxonomy" id="4565"/>
    <lineage>
        <taxon>Eukaryota</taxon>
        <taxon>Viridiplantae</taxon>
        <taxon>Streptophyta</taxon>
        <taxon>Embryophyta</taxon>
        <taxon>Tracheophyta</taxon>
        <taxon>Spermatophyta</taxon>
        <taxon>Magnoliopsida</taxon>
        <taxon>Liliopsida</taxon>
        <taxon>Poales</taxon>
        <taxon>Poaceae</taxon>
        <taxon>BOP clade</taxon>
        <taxon>Pooideae</taxon>
        <taxon>Triticodae</taxon>
        <taxon>Triticeae</taxon>
        <taxon>Triticinae</taxon>
        <taxon>Triticum</taxon>
    </lineage>
</organism>
<dbReference type="InterPro" id="IPR000210">
    <property type="entry name" value="BTB/POZ_dom"/>
</dbReference>
<dbReference type="InterPro" id="IPR056423">
    <property type="entry name" value="BACK_BPM_SPOP"/>
</dbReference>
<dbReference type="EnsemblPlants" id="TraesCS4B02G392200.1">
    <property type="protein sequence ID" value="TraesCS4B02G392200.1"/>
    <property type="gene ID" value="TraesCS4B02G392200"/>
</dbReference>
<comment type="similarity">
    <text evidence="2">Belongs to the Tdpoz family.</text>
</comment>
<name>A0A3B6IX14_WHEAT</name>
<dbReference type="InterPro" id="IPR045005">
    <property type="entry name" value="BPM1-6"/>
</dbReference>
<evidence type="ECO:0008006" key="7">
    <source>
        <dbReference type="Google" id="ProtNLM"/>
    </source>
</evidence>
<dbReference type="Gramene" id="TraesJUL4B03G02429600.1">
    <property type="protein sequence ID" value="TraesJUL4B03G02429600.1"/>
    <property type="gene ID" value="TraesJUL4B03G02429600"/>
</dbReference>
<dbReference type="InterPro" id="IPR008974">
    <property type="entry name" value="TRAF-like"/>
</dbReference>
<dbReference type="Gene3D" id="3.30.710.10">
    <property type="entry name" value="Potassium Channel Kv1.1, Chain A"/>
    <property type="match status" value="1"/>
</dbReference>
<evidence type="ECO:0000313" key="5">
    <source>
        <dbReference type="EnsemblPlants" id="TraesCS4B02G392200.1"/>
    </source>
</evidence>
<dbReference type="SMART" id="SM00061">
    <property type="entry name" value="MATH"/>
    <property type="match status" value="1"/>
</dbReference>
<dbReference type="STRING" id="4565.A0A3B6IX14"/>
<dbReference type="Gramene" id="TraesSYM4B03G02437700.1">
    <property type="protein sequence ID" value="TraesSYM4B03G02437700.1"/>
    <property type="gene ID" value="TraesSYM4B03G02437700"/>
</dbReference>
<dbReference type="Gene3D" id="2.60.210.10">
    <property type="entry name" value="Apoptosis, Tumor Necrosis Factor Receptor Associated Protein 2, Chain A"/>
    <property type="match status" value="1"/>
</dbReference>
<evidence type="ECO:0000313" key="6">
    <source>
        <dbReference type="Proteomes" id="UP000019116"/>
    </source>
</evidence>
<evidence type="ECO:0000256" key="1">
    <source>
        <dbReference type="ARBA" id="ARBA00004906"/>
    </source>
</evidence>
<reference evidence="5" key="1">
    <citation type="submission" date="2018-08" db="EMBL/GenBank/DDBJ databases">
        <authorList>
            <person name="Rossello M."/>
        </authorList>
    </citation>
    <scope>NUCLEOTIDE SEQUENCE [LARGE SCALE GENOMIC DNA]</scope>
    <source>
        <strain evidence="5">cv. Chinese Spring</strain>
    </source>
</reference>
<dbReference type="Gramene" id="TraesRN4B0101024000.1">
    <property type="protein sequence ID" value="TraesRN4B0101024000.1"/>
    <property type="gene ID" value="TraesRN4B0101024000"/>
</dbReference>
<dbReference type="CDD" id="cd00121">
    <property type="entry name" value="MATH"/>
    <property type="match status" value="1"/>
</dbReference>
<comment type="pathway">
    <text evidence="1">Protein modification; protein ubiquitination.</text>
</comment>
<dbReference type="PROSITE" id="PS50144">
    <property type="entry name" value="MATH"/>
    <property type="match status" value="1"/>
</dbReference>
<dbReference type="Proteomes" id="UP000019116">
    <property type="component" value="Chromosome 4B"/>
</dbReference>
<dbReference type="AlphaFoldDB" id="A0A3B6IX14"/>
<proteinExistence type="inferred from homology"/>
<dbReference type="PANTHER" id="PTHR26379">
    <property type="entry name" value="BTB/POZ AND MATH DOMAIN-CONTAINING PROTEIN 1"/>
    <property type="match status" value="1"/>
</dbReference>
<dbReference type="Gramene" id="TraesLAC4B03G02363780.1">
    <property type="protein sequence ID" value="TraesLAC4B03G02363780.1"/>
    <property type="gene ID" value="TraesLAC4B03G02363780"/>
</dbReference>
<dbReference type="SMART" id="SM00225">
    <property type="entry name" value="BTB"/>
    <property type="match status" value="1"/>
</dbReference>
<evidence type="ECO:0000259" key="4">
    <source>
        <dbReference type="PROSITE" id="PS50144"/>
    </source>
</evidence>
<dbReference type="SMR" id="A0A3B6IX14"/>
<accession>A0A3B6IX14</accession>
<evidence type="ECO:0000259" key="3">
    <source>
        <dbReference type="PROSITE" id="PS50097"/>
    </source>
</evidence>
<dbReference type="InterPro" id="IPR011333">
    <property type="entry name" value="SKP1/BTB/POZ_sf"/>
</dbReference>
<dbReference type="InterPro" id="IPR002083">
    <property type="entry name" value="MATH/TRAF_dom"/>
</dbReference>
<dbReference type="SUPFAM" id="SSF54695">
    <property type="entry name" value="POZ domain"/>
    <property type="match status" value="1"/>
</dbReference>
<sequence length="359" mass="40083">MANNSTSSVDKPIPETSSRYLTDCVTSHNFGVTRYSLLDGRGINNFISSSRFSVSGFDWNIRIYPDGEREQDKAAYMSVFLCFCSGATMDVKVKFTLSLLGKDGKISNLNSKTTTANFKPVGDTWGWDKFIGKSRLQELLSCNDDCFTIRCVLTIIKDHHTEDVSTVLVPVPQSDLHTHLANMLKDGQGVDVTFSVGGQLFSAHRYVLAARLSVFKAELFGQMKETTMERIKIDDMEPAIFDALLHFIYTDNLPNKCDVDQNVALQHLLVATDRYGLERLKAICEGRLCHRIDVQTVATTLALAEQHHTPHLKNACLRYLCSRDVLPAVKETDGFKHLTASCPEIMMESFEKVVPPSGV</sequence>
<feature type="domain" description="MATH" evidence="4">
    <location>
        <begin position="25"/>
        <end position="153"/>
    </location>
</feature>
<protein>
    <recommendedName>
        <fullName evidence="7">BTB domain-containing protein</fullName>
    </recommendedName>
</protein>
<dbReference type="Pfam" id="PF22486">
    <property type="entry name" value="MATH_2"/>
    <property type="match status" value="1"/>
</dbReference>
<dbReference type="Gramene" id="TraesJAG4B03G02408030.1">
    <property type="protein sequence ID" value="TraesJAG4B03G02408030.1"/>
    <property type="gene ID" value="TraesJAG4B03G02408030"/>
</dbReference>
<dbReference type="Gramene" id="TraesCS4B02G392200.1">
    <property type="protein sequence ID" value="TraesCS4B02G392200.1"/>
    <property type="gene ID" value="TraesCS4B02G392200"/>
</dbReference>
<feature type="domain" description="BTB" evidence="3">
    <location>
        <begin position="190"/>
        <end position="253"/>
    </location>
</feature>
<dbReference type="PROSITE" id="PS50097">
    <property type="entry name" value="BTB"/>
    <property type="match status" value="1"/>
</dbReference>
<dbReference type="GO" id="GO:0016567">
    <property type="term" value="P:protein ubiquitination"/>
    <property type="evidence" value="ECO:0007669"/>
    <property type="project" value="InterPro"/>
</dbReference>
<dbReference type="Gene3D" id="1.25.40.420">
    <property type="match status" value="1"/>
</dbReference>
<dbReference type="PANTHER" id="PTHR26379:SF488">
    <property type="entry name" value="OS04G0625400 PROTEIN"/>
    <property type="match status" value="1"/>
</dbReference>
<dbReference type="Gramene" id="TraesCS4B03G0997600.1">
    <property type="protein sequence ID" value="TraesCS4B03G0997600.1.CDS"/>
    <property type="gene ID" value="TraesCS4B03G0997600"/>
</dbReference>
<dbReference type="CDD" id="cd18280">
    <property type="entry name" value="BTB_POZ_BPM_plant"/>
    <property type="match status" value="1"/>
</dbReference>
<keyword evidence="6" id="KW-1185">Reference proteome</keyword>
<evidence type="ECO:0000256" key="2">
    <source>
        <dbReference type="ARBA" id="ARBA00010846"/>
    </source>
</evidence>
<reference evidence="5" key="2">
    <citation type="submission" date="2018-10" db="UniProtKB">
        <authorList>
            <consortium name="EnsemblPlants"/>
        </authorList>
    </citation>
    <scope>IDENTIFICATION</scope>
</reference>
<dbReference type="OrthoDB" id="45365at2759"/>
<dbReference type="SUPFAM" id="SSF49599">
    <property type="entry name" value="TRAF domain-like"/>
    <property type="match status" value="1"/>
</dbReference>
<dbReference type="Gramene" id="TraesSTA4B03G02405330.1">
    <property type="protein sequence ID" value="TraesSTA4B03G02405330.1"/>
    <property type="gene ID" value="TraesSTA4B03G02405330"/>
</dbReference>
<dbReference type="Gramene" id="TraesLDM4B03G02412220.1">
    <property type="protein sequence ID" value="TraesLDM4B03G02412220.1"/>
    <property type="gene ID" value="TraesLDM4B03G02412220"/>
</dbReference>
<dbReference type="Pfam" id="PF00651">
    <property type="entry name" value="BTB"/>
    <property type="match status" value="1"/>
</dbReference>
<dbReference type="Pfam" id="PF24570">
    <property type="entry name" value="BACK_BPM_SPOP"/>
    <property type="match status" value="1"/>
</dbReference>
<dbReference type="Gramene" id="TraesARI4B03G02449220.1">
    <property type="protein sequence ID" value="TraesARI4B03G02449220.1"/>
    <property type="gene ID" value="TraesARI4B03G02449220"/>
</dbReference>